<comment type="caution">
    <text evidence="1">The sequence shown here is derived from an EMBL/GenBank/DDBJ whole genome shotgun (WGS) entry which is preliminary data.</text>
</comment>
<dbReference type="AlphaFoldDB" id="A0A9X1KQ18"/>
<accession>A0A9X1KQ18</accession>
<evidence type="ECO:0000313" key="1">
    <source>
        <dbReference type="EMBL" id="MBZ4033681.1"/>
    </source>
</evidence>
<dbReference type="EMBL" id="JAINUY010000001">
    <property type="protein sequence ID" value="MBZ4033681.1"/>
    <property type="molecule type" value="Genomic_DNA"/>
</dbReference>
<protein>
    <submittedName>
        <fullName evidence="1">Uncharacterized protein</fullName>
    </submittedName>
</protein>
<organism evidence="1 2">
    <name type="scientific">Flavobacterium potami</name>
    <dbReference type="NCBI Taxonomy" id="2872310"/>
    <lineage>
        <taxon>Bacteria</taxon>
        <taxon>Pseudomonadati</taxon>
        <taxon>Bacteroidota</taxon>
        <taxon>Flavobacteriia</taxon>
        <taxon>Flavobacteriales</taxon>
        <taxon>Flavobacteriaceae</taxon>
        <taxon>Flavobacterium</taxon>
    </lineage>
</organism>
<proteinExistence type="predicted"/>
<sequence length="133" mass="14586">MDSYLTNLEKSGQNSKLSHLKHLLYDLQSAVYSSKGGTKVYGDQPTAIFADINSINSLNSIVSSKSDIEIVTIKISNAADLNKSIDLNSFSGFEKLQYIFIISKVETSPSVINNLIKNDTSKYVLLYKISIGG</sequence>
<keyword evidence="2" id="KW-1185">Reference proteome</keyword>
<name>A0A9X1KQ18_9FLAO</name>
<evidence type="ECO:0000313" key="2">
    <source>
        <dbReference type="Proteomes" id="UP001139366"/>
    </source>
</evidence>
<dbReference type="RefSeq" id="WP_223704492.1">
    <property type="nucleotide sequence ID" value="NZ_JAINUY010000001.1"/>
</dbReference>
<reference evidence="1 2" key="1">
    <citation type="journal article" date="2023" name="Antonie Van Leeuwenhoek">
        <title>Flavobacterium potami sp. nov., a multi-metal resistance genes harbouring bacterium isolated from shallow river silt.</title>
        <authorList>
            <person name="Li S."/>
            <person name="Mao S."/>
            <person name="Mu W."/>
            <person name="Guo B."/>
            <person name="Li C."/>
            <person name="Zhu Q."/>
            <person name="Hou X."/>
            <person name="Zhao Y."/>
            <person name="Wei S."/>
            <person name="Liu H."/>
            <person name="Liu A."/>
        </authorList>
    </citation>
    <scope>NUCLEOTIDE SEQUENCE [LARGE SCALE GENOMIC DNA]</scope>
    <source>
        <strain evidence="1 2">17A</strain>
    </source>
</reference>
<dbReference type="Proteomes" id="UP001139366">
    <property type="component" value="Unassembled WGS sequence"/>
</dbReference>
<gene>
    <name evidence="1" type="ORF">K6T82_02820</name>
</gene>